<sequence length="61" mass="6637">TRLPRASSSLTLNISREGASTTSLGNLFQFVKAAIKPQCKTNAEKDAMATIKQQNLTLKKD</sequence>
<dbReference type="AlphaFoldDB" id="A0A8C3KFE1"/>
<keyword evidence="2" id="KW-1185">Reference proteome</keyword>
<dbReference type="Proteomes" id="UP000694419">
    <property type="component" value="Unplaced"/>
</dbReference>
<organism evidence="1 2">
    <name type="scientific">Calidris pygmaea</name>
    <name type="common">Spoon-billed sandpiper</name>
    <dbReference type="NCBI Taxonomy" id="425635"/>
    <lineage>
        <taxon>Eukaryota</taxon>
        <taxon>Metazoa</taxon>
        <taxon>Chordata</taxon>
        <taxon>Craniata</taxon>
        <taxon>Vertebrata</taxon>
        <taxon>Euteleostomi</taxon>
        <taxon>Archelosauria</taxon>
        <taxon>Archosauria</taxon>
        <taxon>Dinosauria</taxon>
        <taxon>Saurischia</taxon>
        <taxon>Theropoda</taxon>
        <taxon>Coelurosauria</taxon>
        <taxon>Aves</taxon>
        <taxon>Neognathae</taxon>
        <taxon>Neoaves</taxon>
        <taxon>Charadriiformes</taxon>
        <taxon>Scolopacidae</taxon>
        <taxon>Calidris</taxon>
    </lineage>
</organism>
<proteinExistence type="predicted"/>
<reference evidence="1" key="1">
    <citation type="submission" date="2025-08" db="UniProtKB">
        <authorList>
            <consortium name="Ensembl"/>
        </authorList>
    </citation>
    <scope>IDENTIFICATION</scope>
</reference>
<name>A0A8C3KFE1_9CHAR</name>
<evidence type="ECO:0000313" key="1">
    <source>
        <dbReference type="Ensembl" id="ENSCPGP00000022882.1"/>
    </source>
</evidence>
<accession>A0A8C3KFE1</accession>
<protein>
    <submittedName>
        <fullName evidence="1">Uncharacterized protein</fullName>
    </submittedName>
</protein>
<reference evidence="1" key="2">
    <citation type="submission" date="2025-09" db="UniProtKB">
        <authorList>
            <consortium name="Ensembl"/>
        </authorList>
    </citation>
    <scope>IDENTIFICATION</scope>
</reference>
<evidence type="ECO:0000313" key="2">
    <source>
        <dbReference type="Proteomes" id="UP000694419"/>
    </source>
</evidence>
<dbReference type="Ensembl" id="ENSCPGT00000025014.1">
    <property type="protein sequence ID" value="ENSCPGP00000022882.1"/>
    <property type="gene ID" value="ENSCPGG00000015868.1"/>
</dbReference>